<evidence type="ECO:0000256" key="1">
    <source>
        <dbReference type="SAM" id="Phobius"/>
    </source>
</evidence>
<dbReference type="EMBL" id="MEIL01000029">
    <property type="protein sequence ID" value="PIT38129.1"/>
    <property type="molecule type" value="Genomic_DNA"/>
</dbReference>
<protein>
    <submittedName>
        <fullName evidence="2">Twitching motility protein PilT</fullName>
    </submittedName>
</protein>
<gene>
    <name evidence="2" type="ORF">BHC54_06100</name>
</gene>
<evidence type="ECO:0000313" key="2">
    <source>
        <dbReference type="EMBL" id="PIT38129.1"/>
    </source>
</evidence>
<keyword evidence="1" id="KW-0812">Transmembrane</keyword>
<dbReference type="PANTHER" id="PTHR38442:SF1">
    <property type="entry name" value="INNER MEMBRANE PROTEIN"/>
    <property type="match status" value="1"/>
</dbReference>
<dbReference type="RefSeq" id="WP_100152158.1">
    <property type="nucleotide sequence ID" value="NZ_MEIL01000029.1"/>
</dbReference>
<dbReference type="Proteomes" id="UP000230202">
    <property type="component" value="Unassembled WGS sequence"/>
</dbReference>
<dbReference type="Pfam" id="PF04286">
    <property type="entry name" value="DUF445"/>
    <property type="match status" value="1"/>
</dbReference>
<keyword evidence="1" id="KW-0472">Membrane</keyword>
<organism evidence="2 3">
    <name type="scientific">Snodgrassella alvi</name>
    <dbReference type="NCBI Taxonomy" id="1196083"/>
    <lineage>
        <taxon>Bacteria</taxon>
        <taxon>Pseudomonadati</taxon>
        <taxon>Pseudomonadota</taxon>
        <taxon>Betaproteobacteria</taxon>
        <taxon>Neisseriales</taxon>
        <taxon>Neisseriaceae</taxon>
        <taxon>Snodgrassella</taxon>
    </lineage>
</organism>
<name>A0A2N9X4M6_9NEIS</name>
<keyword evidence="1" id="KW-1133">Transmembrane helix</keyword>
<dbReference type="GO" id="GO:0005886">
    <property type="term" value="C:plasma membrane"/>
    <property type="evidence" value="ECO:0007669"/>
    <property type="project" value="TreeGrafter"/>
</dbReference>
<reference evidence="2" key="1">
    <citation type="journal article" date="2017" name="MBio">
        <title>Type VI secretion-mediated competition in the bee gut microbiome.</title>
        <authorList>
            <person name="Steele M.I."/>
            <person name="Kwong W.K."/>
            <person name="Powell J.E."/>
            <person name="Whiteley M."/>
            <person name="Moran N.A."/>
        </authorList>
    </citation>
    <scope>NUCLEOTIDE SEQUENCE [LARGE SCALE GENOMIC DNA]</scope>
    <source>
        <strain evidence="2">WkB273</strain>
    </source>
</reference>
<evidence type="ECO:0000313" key="3">
    <source>
        <dbReference type="Proteomes" id="UP000230202"/>
    </source>
</evidence>
<comment type="caution">
    <text evidence="2">The sequence shown here is derived from an EMBL/GenBank/DDBJ whole genome shotgun (WGS) entry which is preliminary data.</text>
</comment>
<proteinExistence type="predicted"/>
<feature type="transmembrane region" description="Helical" evidence="1">
    <location>
        <begin position="415"/>
        <end position="435"/>
    </location>
</feature>
<keyword evidence="3" id="KW-1185">Reference proteome</keyword>
<accession>A0A2N9X4M6</accession>
<feature type="transmembrane region" description="Helical" evidence="1">
    <location>
        <begin position="20"/>
        <end position="40"/>
    </location>
</feature>
<dbReference type="InterPro" id="IPR007383">
    <property type="entry name" value="DUF445"/>
</dbReference>
<dbReference type="AlphaFoldDB" id="A0A2N9X4M6"/>
<sequence>MSHTAHNLQQRRRLGRMRLLATSLLCAACILFVFSCLWQQHYPALAYLKAFAEAAMVGALADWFAVTALFRHPLGLPIPHTAILPQKQNKIADELARFIENNFLQDKAIASRIYRSHPATSALQWLVNTDNQQQWLPILTRQIPLLLRTATASDVSRFISQLLNTQYSGARVGKTLANLLLLINKQGIDTILLRALLQQVRRWLQNEQTRAQLEKSLLSWVGRIEKSDPSTWDKLKASLKTTLTAQIDDWIAGKALNWADSYIDAVLANPQHAFWRASRKQLLIIERQLRRNRRWHRQLATSRQQLLQSAALQQSIMDLWDSFVGWSEQDITQHNSWWQQQLIRLCTHMQQQASQYPQFMRRLDTRITLCARHFIKQYKNRVSQFIADKVKSWDSRQMVDKLELSVGRDLQFIRINGTLVGGCIGLIIYVLSQWLSH</sequence>
<dbReference type="PANTHER" id="PTHR38442">
    <property type="entry name" value="INNER MEMBRANE PROTEIN-RELATED"/>
    <property type="match status" value="1"/>
</dbReference>